<gene>
    <name evidence="12" type="ORF">KC19_7G057400</name>
</gene>
<evidence type="ECO:0000256" key="2">
    <source>
        <dbReference type="ARBA" id="ARBA00010489"/>
    </source>
</evidence>
<evidence type="ECO:0000256" key="5">
    <source>
        <dbReference type="ARBA" id="ARBA00022722"/>
    </source>
</evidence>
<evidence type="ECO:0000256" key="1">
    <source>
        <dbReference type="ARBA" id="ARBA00004123"/>
    </source>
</evidence>
<sequence length="238" mass="26551">MLAKSNGVSSRKKSKVVETPVDTNATAGDGLSTTALLPTSDVMSLTKALALDCEMVGVGYEGKRNALARVSLVNQWGNLVYDKHVRPQEYVQDFRTAVSGVRSRDLRKAEDLYTVQKEVIELLKGRILVGHALHNDLKVLMLTHPKKSMRDTHSYAPYCNNGRPRALRHLASLYLGCQIQEGEHNSVEDARAAMALYQRVKDEWEKSLRYKGSKSHDKDKASSKTPEGKDLKTSRGRK</sequence>
<keyword evidence="6" id="KW-0378">Hydrolase</keyword>
<dbReference type="FunFam" id="3.30.420.10:FF:000007">
    <property type="entry name" value="Interferon-stimulated exonuclease gene 20"/>
    <property type="match status" value="1"/>
</dbReference>
<evidence type="ECO:0000256" key="10">
    <source>
        <dbReference type="SAM" id="MobiDB-lite"/>
    </source>
</evidence>
<evidence type="ECO:0000256" key="7">
    <source>
        <dbReference type="ARBA" id="ARBA00022839"/>
    </source>
</evidence>
<dbReference type="CDD" id="cd06144">
    <property type="entry name" value="REX4_like"/>
    <property type="match status" value="1"/>
</dbReference>
<evidence type="ECO:0000259" key="11">
    <source>
        <dbReference type="SMART" id="SM00479"/>
    </source>
</evidence>
<dbReference type="Gene3D" id="3.30.420.10">
    <property type="entry name" value="Ribonuclease H-like superfamily/Ribonuclease H"/>
    <property type="match status" value="1"/>
</dbReference>
<dbReference type="GO" id="GO:0006364">
    <property type="term" value="P:rRNA processing"/>
    <property type="evidence" value="ECO:0007669"/>
    <property type="project" value="UniProtKB-KW"/>
</dbReference>
<dbReference type="GO" id="GO:0003676">
    <property type="term" value="F:nucleic acid binding"/>
    <property type="evidence" value="ECO:0007669"/>
    <property type="project" value="InterPro"/>
</dbReference>
<evidence type="ECO:0000313" key="13">
    <source>
        <dbReference type="Proteomes" id="UP000822688"/>
    </source>
</evidence>
<dbReference type="AlphaFoldDB" id="A0A8T0HB64"/>
<dbReference type="SUPFAM" id="SSF53098">
    <property type="entry name" value="Ribonuclease H-like"/>
    <property type="match status" value="1"/>
</dbReference>
<dbReference type="InterPro" id="IPR037431">
    <property type="entry name" value="REX4_DEDDh_dom"/>
</dbReference>
<dbReference type="SMART" id="SM00479">
    <property type="entry name" value="EXOIII"/>
    <property type="match status" value="1"/>
</dbReference>
<accession>A0A8T0HB64</accession>
<feature type="compositionally biased region" description="Polar residues" evidence="10">
    <location>
        <begin position="21"/>
        <end position="30"/>
    </location>
</feature>
<dbReference type="GO" id="GO:0005634">
    <property type="term" value="C:nucleus"/>
    <property type="evidence" value="ECO:0007669"/>
    <property type="project" value="UniProtKB-SubCell"/>
</dbReference>
<dbReference type="PANTHER" id="PTHR12801">
    <property type="entry name" value="RNA EXONUCLEASE REXO1 / RECO3 FAMILY MEMBER-RELATED"/>
    <property type="match status" value="1"/>
</dbReference>
<protein>
    <recommendedName>
        <fullName evidence="3">RNA exonuclease 4</fullName>
    </recommendedName>
</protein>
<dbReference type="InterPro" id="IPR047021">
    <property type="entry name" value="REXO1/3/4-like"/>
</dbReference>
<keyword evidence="5" id="KW-0540">Nuclease</keyword>
<comment type="function">
    <text evidence="9">Exoribonuclease involved in ribosome biosynthesis. Involved in the processing of ITS1, the internal transcribed spacer localized between the 18S and 5.8S rRNAs.</text>
</comment>
<comment type="similarity">
    <text evidence="2">Belongs to the REXO4 family.</text>
</comment>
<evidence type="ECO:0000313" key="12">
    <source>
        <dbReference type="EMBL" id="KAG0566352.1"/>
    </source>
</evidence>
<feature type="domain" description="Exonuclease" evidence="11">
    <location>
        <begin position="47"/>
        <end position="206"/>
    </location>
</feature>
<dbReference type="Pfam" id="PF00929">
    <property type="entry name" value="RNase_T"/>
    <property type="match status" value="1"/>
</dbReference>
<evidence type="ECO:0000256" key="8">
    <source>
        <dbReference type="ARBA" id="ARBA00023242"/>
    </source>
</evidence>
<dbReference type="EMBL" id="CM026428">
    <property type="protein sequence ID" value="KAG0566352.1"/>
    <property type="molecule type" value="Genomic_DNA"/>
</dbReference>
<keyword evidence="13" id="KW-1185">Reference proteome</keyword>
<reference evidence="12" key="1">
    <citation type="submission" date="2020-06" db="EMBL/GenBank/DDBJ databases">
        <title>WGS assembly of Ceratodon purpureus strain R40.</title>
        <authorList>
            <person name="Carey S.B."/>
            <person name="Jenkins J."/>
            <person name="Shu S."/>
            <person name="Lovell J.T."/>
            <person name="Sreedasyam A."/>
            <person name="Maumus F."/>
            <person name="Tiley G.P."/>
            <person name="Fernandez-Pozo N."/>
            <person name="Barry K."/>
            <person name="Chen C."/>
            <person name="Wang M."/>
            <person name="Lipzen A."/>
            <person name="Daum C."/>
            <person name="Saski C.A."/>
            <person name="Payton A.C."/>
            <person name="Mcbreen J.C."/>
            <person name="Conrad R.E."/>
            <person name="Kollar L.M."/>
            <person name="Olsson S."/>
            <person name="Huttunen S."/>
            <person name="Landis J.B."/>
            <person name="Wickett N.J."/>
            <person name="Johnson M.G."/>
            <person name="Rensing S.A."/>
            <person name="Grimwood J."/>
            <person name="Schmutz J."/>
            <person name="Mcdaniel S.F."/>
        </authorList>
    </citation>
    <scope>NUCLEOTIDE SEQUENCE</scope>
    <source>
        <strain evidence="12">R40</strain>
    </source>
</reference>
<keyword evidence="4" id="KW-0698">rRNA processing</keyword>
<dbReference type="EMBL" id="CM026428">
    <property type="protein sequence ID" value="KAG0566353.1"/>
    <property type="molecule type" value="Genomic_DNA"/>
</dbReference>
<dbReference type="PANTHER" id="PTHR12801:SF45">
    <property type="entry name" value="RNA EXONUCLEASE 4"/>
    <property type="match status" value="1"/>
</dbReference>
<dbReference type="InterPro" id="IPR036397">
    <property type="entry name" value="RNaseH_sf"/>
</dbReference>
<organism evidence="12 13">
    <name type="scientific">Ceratodon purpureus</name>
    <name type="common">Fire moss</name>
    <name type="synonym">Dicranum purpureum</name>
    <dbReference type="NCBI Taxonomy" id="3225"/>
    <lineage>
        <taxon>Eukaryota</taxon>
        <taxon>Viridiplantae</taxon>
        <taxon>Streptophyta</taxon>
        <taxon>Embryophyta</taxon>
        <taxon>Bryophyta</taxon>
        <taxon>Bryophytina</taxon>
        <taxon>Bryopsida</taxon>
        <taxon>Dicranidae</taxon>
        <taxon>Pseudoditrichales</taxon>
        <taxon>Ditrichaceae</taxon>
        <taxon>Ceratodon</taxon>
    </lineage>
</organism>
<keyword evidence="7" id="KW-0269">Exonuclease</keyword>
<evidence type="ECO:0000256" key="9">
    <source>
        <dbReference type="ARBA" id="ARBA00025599"/>
    </source>
</evidence>
<feature type="region of interest" description="Disordered" evidence="10">
    <location>
        <begin position="208"/>
        <end position="238"/>
    </location>
</feature>
<dbReference type="Proteomes" id="UP000822688">
    <property type="component" value="Chromosome 7"/>
</dbReference>
<dbReference type="InterPro" id="IPR013520">
    <property type="entry name" value="Ribonucl_H"/>
</dbReference>
<name>A0A8T0HB64_CERPU</name>
<proteinExistence type="inferred from homology"/>
<feature type="region of interest" description="Disordered" evidence="10">
    <location>
        <begin position="1"/>
        <end position="30"/>
    </location>
</feature>
<comment type="caution">
    <text evidence="12">The sequence shown here is derived from an EMBL/GenBank/DDBJ whole genome shotgun (WGS) entry which is preliminary data.</text>
</comment>
<comment type="subcellular location">
    <subcellularLocation>
        <location evidence="1">Nucleus</location>
    </subcellularLocation>
</comment>
<evidence type="ECO:0000256" key="4">
    <source>
        <dbReference type="ARBA" id="ARBA00022552"/>
    </source>
</evidence>
<evidence type="ECO:0000256" key="6">
    <source>
        <dbReference type="ARBA" id="ARBA00022801"/>
    </source>
</evidence>
<evidence type="ECO:0000256" key="3">
    <source>
        <dbReference type="ARBA" id="ARBA00016937"/>
    </source>
</evidence>
<dbReference type="GO" id="GO:0008408">
    <property type="term" value="F:3'-5' exonuclease activity"/>
    <property type="evidence" value="ECO:0007669"/>
    <property type="project" value="InterPro"/>
</dbReference>
<dbReference type="InterPro" id="IPR012337">
    <property type="entry name" value="RNaseH-like_sf"/>
</dbReference>
<keyword evidence="8" id="KW-0539">Nucleus</keyword>